<dbReference type="AlphaFoldDB" id="R8BN80"/>
<evidence type="ECO:0000313" key="3">
    <source>
        <dbReference type="EMBL" id="EOO00792.1"/>
    </source>
</evidence>
<dbReference type="OrthoDB" id="4843494at2759"/>
<reference evidence="4" key="1">
    <citation type="journal article" date="2013" name="Genome Announc.">
        <title>Draft genome sequence of the ascomycete Phaeoacremonium aleophilum strain UCR-PA7, a causal agent of the esca disease complex in grapevines.</title>
        <authorList>
            <person name="Blanco-Ulate B."/>
            <person name="Rolshausen P."/>
            <person name="Cantu D."/>
        </authorList>
    </citation>
    <scope>NUCLEOTIDE SEQUENCE [LARGE SCALE GENOMIC DNA]</scope>
    <source>
        <strain evidence="4">UCR-PA7</strain>
    </source>
</reference>
<proteinExistence type="predicted"/>
<dbReference type="GeneID" id="19324158"/>
<evidence type="ECO:0000256" key="2">
    <source>
        <dbReference type="SAM" id="SignalP"/>
    </source>
</evidence>
<dbReference type="HOGENOM" id="CLU_1897655_0_0_1"/>
<feature type="chain" id="PRO_5004452148" evidence="2">
    <location>
        <begin position="17"/>
        <end position="134"/>
    </location>
</feature>
<dbReference type="Proteomes" id="UP000014074">
    <property type="component" value="Unassembled WGS sequence"/>
</dbReference>
<evidence type="ECO:0000313" key="4">
    <source>
        <dbReference type="Proteomes" id="UP000014074"/>
    </source>
</evidence>
<accession>R8BN80</accession>
<organism evidence="3 4">
    <name type="scientific">Phaeoacremonium minimum (strain UCR-PA7)</name>
    <name type="common">Esca disease fungus</name>
    <name type="synonym">Togninia minima</name>
    <dbReference type="NCBI Taxonomy" id="1286976"/>
    <lineage>
        <taxon>Eukaryota</taxon>
        <taxon>Fungi</taxon>
        <taxon>Dikarya</taxon>
        <taxon>Ascomycota</taxon>
        <taxon>Pezizomycotina</taxon>
        <taxon>Sordariomycetes</taxon>
        <taxon>Sordariomycetidae</taxon>
        <taxon>Togniniales</taxon>
        <taxon>Togniniaceae</taxon>
        <taxon>Phaeoacremonium</taxon>
    </lineage>
</organism>
<protein>
    <submittedName>
        <fullName evidence="3">Uncharacterized protein</fullName>
    </submittedName>
</protein>
<keyword evidence="2" id="KW-0732">Signal</keyword>
<dbReference type="RefSeq" id="XP_007914492.1">
    <property type="nucleotide sequence ID" value="XM_007916301.1"/>
</dbReference>
<gene>
    <name evidence="3" type="ORF">UCRPA7_3777</name>
</gene>
<sequence length="134" mass="13840">MQSSLFLVALLGLVLSAPLMPHTIEDRALINISPDLDISITHKDNNECIGIGISVCDPINVNGTQNAADTSDDSSNTSSSDDESSSSTSSGGDALINISPDLDIDIDDSGNNECFGIGISACDPINVNGNQNTT</sequence>
<dbReference type="eggNOG" id="ENOG502T458">
    <property type="taxonomic scope" value="Eukaryota"/>
</dbReference>
<feature type="compositionally biased region" description="Low complexity" evidence="1">
    <location>
        <begin position="73"/>
        <end position="100"/>
    </location>
</feature>
<keyword evidence="4" id="KW-1185">Reference proteome</keyword>
<dbReference type="KEGG" id="tmn:UCRPA7_3777"/>
<evidence type="ECO:0000256" key="1">
    <source>
        <dbReference type="SAM" id="MobiDB-lite"/>
    </source>
</evidence>
<feature type="signal peptide" evidence="2">
    <location>
        <begin position="1"/>
        <end position="16"/>
    </location>
</feature>
<dbReference type="EMBL" id="KB933061">
    <property type="protein sequence ID" value="EOO00792.1"/>
    <property type="molecule type" value="Genomic_DNA"/>
</dbReference>
<name>R8BN80_PHAM7</name>
<feature type="region of interest" description="Disordered" evidence="1">
    <location>
        <begin position="62"/>
        <end position="100"/>
    </location>
</feature>